<proteinExistence type="predicted"/>
<name>A0ABY6J9M5_9BACT</name>
<keyword evidence="3" id="KW-1185">Reference proteome</keyword>
<reference evidence="2" key="1">
    <citation type="submission" date="2022-10" db="EMBL/GenBank/DDBJ databases">
        <title>Chitinophaga sp. nov., isolated from soil.</title>
        <authorList>
            <person name="Jeon C.O."/>
        </authorList>
    </citation>
    <scope>NUCLEOTIDE SEQUENCE</scope>
    <source>
        <strain evidence="2">R8</strain>
    </source>
</reference>
<gene>
    <name evidence="2" type="ORF">MKQ68_08035</name>
</gene>
<dbReference type="Proteomes" id="UP001162741">
    <property type="component" value="Chromosome"/>
</dbReference>
<dbReference type="EMBL" id="CP107006">
    <property type="protein sequence ID" value="UYQ95042.1"/>
    <property type="molecule type" value="Genomic_DNA"/>
</dbReference>
<feature type="signal peptide" evidence="1">
    <location>
        <begin position="1"/>
        <end position="23"/>
    </location>
</feature>
<organism evidence="2 3">
    <name type="scientific">Chitinophaga horti</name>
    <dbReference type="NCBI Taxonomy" id="2920382"/>
    <lineage>
        <taxon>Bacteria</taxon>
        <taxon>Pseudomonadati</taxon>
        <taxon>Bacteroidota</taxon>
        <taxon>Chitinophagia</taxon>
        <taxon>Chitinophagales</taxon>
        <taxon>Chitinophagaceae</taxon>
        <taxon>Chitinophaga</taxon>
    </lineage>
</organism>
<evidence type="ECO:0008006" key="4">
    <source>
        <dbReference type="Google" id="ProtNLM"/>
    </source>
</evidence>
<accession>A0ABY6J9M5</accession>
<keyword evidence="1" id="KW-0732">Signal</keyword>
<sequence>MKYLTRYCCIVLCLTAFTASVHAQVQSVDTSVRQSAIRSTEALYHQVIGGQSRLYNGSEYVPFPFPLNEGIPFFISDSMKVGDVSYDGMHFRQVPMMFDMVKDQLIVQESGSFFKIYLVNEKIAQFSLLGHTFVRIVPDSVNARTMTTGFYDRVYQGKTGVYVKRQKMIQETTNNEGIRRTVNDMIRYYVLMDGRYHPVKKEKSVLALLGDEKKEVRQYLRKNKVRYKKDRATALARTMAYYDQLTK</sequence>
<evidence type="ECO:0000313" key="3">
    <source>
        <dbReference type="Proteomes" id="UP001162741"/>
    </source>
</evidence>
<protein>
    <recommendedName>
        <fullName evidence="4">DUF4468 domain-containing protein</fullName>
    </recommendedName>
</protein>
<evidence type="ECO:0000256" key="1">
    <source>
        <dbReference type="SAM" id="SignalP"/>
    </source>
</evidence>
<feature type="chain" id="PRO_5045111142" description="DUF4468 domain-containing protein" evidence="1">
    <location>
        <begin position="24"/>
        <end position="247"/>
    </location>
</feature>
<evidence type="ECO:0000313" key="2">
    <source>
        <dbReference type="EMBL" id="UYQ95042.1"/>
    </source>
</evidence>
<dbReference type="RefSeq" id="WP_264282845.1">
    <property type="nucleotide sequence ID" value="NZ_CP107006.1"/>
</dbReference>